<feature type="domain" description="Major facilitator superfamily (MFS) profile" evidence="7">
    <location>
        <begin position="21"/>
        <end position="460"/>
    </location>
</feature>
<evidence type="ECO:0000313" key="9">
    <source>
        <dbReference type="Proteomes" id="UP001205311"/>
    </source>
</evidence>
<dbReference type="EMBL" id="JAMTCP010000004">
    <property type="protein sequence ID" value="MCP2257561.1"/>
    <property type="molecule type" value="Genomic_DNA"/>
</dbReference>
<feature type="region of interest" description="Disordered" evidence="5">
    <location>
        <begin position="458"/>
        <end position="486"/>
    </location>
</feature>
<feature type="transmembrane region" description="Helical" evidence="6">
    <location>
        <begin position="366"/>
        <end position="389"/>
    </location>
</feature>
<feature type="transmembrane region" description="Helical" evidence="6">
    <location>
        <begin position="173"/>
        <end position="195"/>
    </location>
</feature>
<evidence type="ECO:0000256" key="1">
    <source>
        <dbReference type="ARBA" id="ARBA00004651"/>
    </source>
</evidence>
<feature type="transmembrane region" description="Helical" evidence="6">
    <location>
        <begin position="146"/>
        <end position="167"/>
    </location>
</feature>
<feature type="transmembrane region" description="Helical" evidence="6">
    <location>
        <begin position="56"/>
        <end position="75"/>
    </location>
</feature>
<gene>
    <name evidence="8" type="ORF">LX15_001246</name>
</gene>
<evidence type="ECO:0000256" key="4">
    <source>
        <dbReference type="ARBA" id="ARBA00023136"/>
    </source>
</evidence>
<proteinExistence type="predicted"/>
<dbReference type="PROSITE" id="PS50850">
    <property type="entry name" value="MFS"/>
    <property type="match status" value="1"/>
</dbReference>
<evidence type="ECO:0000256" key="5">
    <source>
        <dbReference type="SAM" id="MobiDB-lite"/>
    </source>
</evidence>
<feature type="transmembrane region" description="Helical" evidence="6">
    <location>
        <begin position="21"/>
        <end position="44"/>
    </location>
</feature>
<dbReference type="Pfam" id="PF07690">
    <property type="entry name" value="MFS_1"/>
    <property type="match status" value="1"/>
</dbReference>
<keyword evidence="3 6" id="KW-1133">Transmembrane helix</keyword>
<dbReference type="SUPFAM" id="SSF103473">
    <property type="entry name" value="MFS general substrate transporter"/>
    <property type="match status" value="1"/>
</dbReference>
<name>A0ABT1HPX2_STRSD</name>
<feature type="transmembrane region" description="Helical" evidence="6">
    <location>
        <begin position="304"/>
        <end position="326"/>
    </location>
</feature>
<evidence type="ECO:0000256" key="2">
    <source>
        <dbReference type="ARBA" id="ARBA00022692"/>
    </source>
</evidence>
<organism evidence="8 9">
    <name type="scientific">Streptoalloteichus tenebrarius (strain ATCC 17920 / DSM 40477 / JCM 4838 / CBS 697.72 / NBRC 16177 / NCIMB 11028 / NRRL B-12390 / A12253. 1 / ISP 5477)</name>
    <name type="common">Streptomyces tenebrarius</name>
    <dbReference type="NCBI Taxonomy" id="1933"/>
    <lineage>
        <taxon>Bacteria</taxon>
        <taxon>Bacillati</taxon>
        <taxon>Actinomycetota</taxon>
        <taxon>Actinomycetes</taxon>
        <taxon>Pseudonocardiales</taxon>
        <taxon>Pseudonocardiaceae</taxon>
        <taxon>Streptoalloteichus</taxon>
    </lineage>
</organism>
<feature type="transmembrane region" description="Helical" evidence="6">
    <location>
        <begin position="87"/>
        <end position="114"/>
    </location>
</feature>
<evidence type="ECO:0000259" key="7">
    <source>
        <dbReference type="PROSITE" id="PS50850"/>
    </source>
</evidence>
<dbReference type="InterPro" id="IPR036259">
    <property type="entry name" value="MFS_trans_sf"/>
</dbReference>
<dbReference type="InterPro" id="IPR011701">
    <property type="entry name" value="MFS"/>
</dbReference>
<keyword evidence="2 6" id="KW-0812">Transmembrane</keyword>
<feature type="compositionally biased region" description="Polar residues" evidence="5">
    <location>
        <begin position="462"/>
        <end position="486"/>
    </location>
</feature>
<dbReference type="InterPro" id="IPR020846">
    <property type="entry name" value="MFS_dom"/>
</dbReference>
<feature type="transmembrane region" description="Helical" evidence="6">
    <location>
        <begin position="207"/>
        <end position="225"/>
    </location>
</feature>
<evidence type="ECO:0000313" key="8">
    <source>
        <dbReference type="EMBL" id="MCP2257561.1"/>
    </source>
</evidence>
<dbReference type="RefSeq" id="WP_253668511.1">
    <property type="nucleotide sequence ID" value="NZ_JAMTCP010000004.1"/>
</dbReference>
<feature type="transmembrane region" description="Helical" evidence="6">
    <location>
        <begin position="433"/>
        <end position="456"/>
    </location>
</feature>
<keyword evidence="9" id="KW-1185">Reference proteome</keyword>
<accession>A0ABT1HPX2</accession>
<evidence type="ECO:0000256" key="3">
    <source>
        <dbReference type="ARBA" id="ARBA00022989"/>
    </source>
</evidence>
<comment type="caution">
    <text evidence="8">The sequence shown here is derived from an EMBL/GenBank/DDBJ whole genome shotgun (WGS) entry which is preliminary data.</text>
</comment>
<comment type="subcellular location">
    <subcellularLocation>
        <location evidence="1">Cell membrane</location>
        <topology evidence="1">Multi-pass membrane protein</topology>
    </subcellularLocation>
</comment>
<feature type="transmembrane region" description="Helical" evidence="6">
    <location>
        <begin position="338"/>
        <end position="360"/>
    </location>
</feature>
<dbReference type="PANTHER" id="PTHR42718">
    <property type="entry name" value="MAJOR FACILITATOR SUPERFAMILY MULTIDRUG TRANSPORTER MFSC"/>
    <property type="match status" value="1"/>
</dbReference>
<evidence type="ECO:0000256" key="6">
    <source>
        <dbReference type="SAM" id="Phobius"/>
    </source>
</evidence>
<dbReference type="PRINTS" id="PR01036">
    <property type="entry name" value="TCRTETB"/>
</dbReference>
<feature type="transmembrane region" description="Helical" evidence="6">
    <location>
        <begin position="120"/>
        <end position="139"/>
    </location>
</feature>
<dbReference type="CDD" id="cd17321">
    <property type="entry name" value="MFS_MMR_MDR_like"/>
    <property type="match status" value="1"/>
</dbReference>
<reference evidence="8 9" key="1">
    <citation type="submission" date="2022-06" db="EMBL/GenBank/DDBJ databases">
        <title>Genomic Encyclopedia of Archaeal and Bacterial Type Strains, Phase II (KMG-II): from individual species to whole genera.</title>
        <authorList>
            <person name="Goeker M."/>
        </authorList>
    </citation>
    <scope>NUCLEOTIDE SEQUENCE [LARGE SCALE GENOMIC DNA]</scope>
    <source>
        <strain evidence="8 9">DSM 40477</strain>
    </source>
</reference>
<dbReference type="Gene3D" id="1.20.1250.20">
    <property type="entry name" value="MFS general substrate transporter like domains"/>
    <property type="match status" value="1"/>
</dbReference>
<keyword evidence="4 6" id="KW-0472">Membrane</keyword>
<protein>
    <submittedName>
        <fullName evidence="8">Arabinose efflux permease, MFS family</fullName>
    </submittedName>
</protein>
<feature type="transmembrane region" description="Helical" evidence="6">
    <location>
        <begin position="410"/>
        <end position="427"/>
    </location>
</feature>
<sequence length="486" mass="48920">MSASLDSPAPPATATPVSWRPLVAACLGTFLLVLYTTIVTVALPRIGADLGGDFTALQWVVDVFTVALAGLLLGMGSLSDALGRRRVYLAGLVAFGLSTLACGVAGSVTALVAARAAQGVAGAAMFATILPLVGLTYHGQARARAFAVWGTVAGAGGAVGTVAGGVLADLLGWRWIFLASLPLCVAALILAVTSLAESPPGGQRVDVPGIVAFTLAATAMTYTVINGGDHGWGATGTLVGAGVAALAVVGFVLVERHSRAPMVPPSLFGTRAFVGVLVVAFSYYFAAFGALPVVSLWLQETTGLGPTATSVVLALQVVVFFLVSALLSDRLHRPAPSLVLGGATVLIGLGCAAAVLVLAAPGWPALLPMLVITGFGAGIVSPVFPAVAIAAVPPSYGGTAGAAANSSRQLGLALGIALCGTIYRGHGQDTTGGVVQTLLCCAALAMASGLVAAHLLRRPRQQNRSDQPNQADRSDQSRQPSQPDHT</sequence>
<dbReference type="PANTHER" id="PTHR42718:SF49">
    <property type="entry name" value="EXPORT PROTEIN"/>
    <property type="match status" value="1"/>
</dbReference>
<feature type="transmembrane region" description="Helical" evidence="6">
    <location>
        <begin position="231"/>
        <end position="254"/>
    </location>
</feature>
<dbReference type="Gene3D" id="1.20.1720.10">
    <property type="entry name" value="Multidrug resistance protein D"/>
    <property type="match status" value="1"/>
</dbReference>
<dbReference type="Proteomes" id="UP001205311">
    <property type="component" value="Unassembled WGS sequence"/>
</dbReference>
<feature type="transmembrane region" description="Helical" evidence="6">
    <location>
        <begin position="274"/>
        <end position="298"/>
    </location>
</feature>